<dbReference type="OrthoDB" id="3183651at2"/>
<keyword evidence="6" id="KW-1185">Reference proteome</keyword>
<dbReference type="Gene3D" id="3.40.50.1450">
    <property type="entry name" value="HybD-like"/>
    <property type="match status" value="1"/>
</dbReference>
<evidence type="ECO:0000256" key="2">
    <source>
        <dbReference type="ARBA" id="ARBA00022670"/>
    </source>
</evidence>
<dbReference type="PANTHER" id="PTHR30302">
    <property type="entry name" value="HYDROGENASE 1 MATURATION PROTEASE"/>
    <property type="match status" value="1"/>
</dbReference>
<dbReference type="PATRIC" id="fig|742818.3.peg.1046"/>
<name>K0YJ54_9ACTN</name>
<dbReference type="GO" id="GO:0008047">
    <property type="term" value="F:enzyme activator activity"/>
    <property type="evidence" value="ECO:0007669"/>
    <property type="project" value="InterPro"/>
</dbReference>
<dbReference type="SUPFAM" id="SSF53163">
    <property type="entry name" value="HybD-like"/>
    <property type="match status" value="1"/>
</dbReference>
<dbReference type="InParanoid" id="K0YJ54"/>
<evidence type="ECO:0000313" key="5">
    <source>
        <dbReference type="EMBL" id="EJZ83481.1"/>
    </source>
</evidence>
<proteinExistence type="inferred from homology"/>
<dbReference type="RefSeq" id="WP_009139200.1">
    <property type="nucleotide sequence ID" value="NZ_JH815198.1"/>
</dbReference>
<dbReference type="eggNOG" id="COG0680">
    <property type="taxonomic scope" value="Bacteria"/>
</dbReference>
<dbReference type="PANTHER" id="PTHR30302:SF1">
    <property type="entry name" value="HYDROGENASE 2 MATURATION PROTEASE"/>
    <property type="match status" value="1"/>
</dbReference>
<dbReference type="Proteomes" id="UP000006069">
    <property type="component" value="Unassembled WGS sequence"/>
</dbReference>
<dbReference type="HOGENOM" id="CLU_099037_0_0_11"/>
<evidence type="ECO:0000313" key="6">
    <source>
        <dbReference type="Proteomes" id="UP000006069"/>
    </source>
</evidence>
<comment type="caution">
    <text evidence="5">The sequence shown here is derived from an EMBL/GenBank/DDBJ whole genome shotgun (WGS) entry which is preliminary data.</text>
</comment>
<dbReference type="GO" id="GO:0016485">
    <property type="term" value="P:protein processing"/>
    <property type="evidence" value="ECO:0007669"/>
    <property type="project" value="TreeGrafter"/>
</dbReference>
<reference evidence="5 6" key="1">
    <citation type="submission" date="2012-08" db="EMBL/GenBank/DDBJ databases">
        <title>The Genome Sequence of Slackia piriformis YIT 12062.</title>
        <authorList>
            <consortium name="The Broad Institute Genome Sequencing Platform"/>
            <person name="Earl A."/>
            <person name="Ward D."/>
            <person name="Feldgarden M."/>
            <person name="Gevers D."/>
            <person name="Morotomi M."/>
            <person name="Walker B."/>
            <person name="Young S.K."/>
            <person name="Zeng Q."/>
            <person name="Gargeya S."/>
            <person name="Fitzgerald M."/>
            <person name="Haas B."/>
            <person name="Abouelleil A."/>
            <person name="Alvarado L."/>
            <person name="Arachchi H.M."/>
            <person name="Berlin A.M."/>
            <person name="Chapman S.B."/>
            <person name="Goldberg J."/>
            <person name="Griggs A."/>
            <person name="Gujja S."/>
            <person name="Hansen M."/>
            <person name="Howarth C."/>
            <person name="Imamovic A."/>
            <person name="Larimer J."/>
            <person name="McCowen C."/>
            <person name="Montmayeur A."/>
            <person name="Murphy C."/>
            <person name="Neiman D."/>
            <person name="Pearson M."/>
            <person name="Priest M."/>
            <person name="Roberts A."/>
            <person name="Saif S."/>
            <person name="Shea T."/>
            <person name="Sisk P."/>
            <person name="Sykes S."/>
            <person name="Wortman J."/>
            <person name="Nusbaum C."/>
            <person name="Birren B."/>
        </authorList>
    </citation>
    <scope>NUCLEOTIDE SEQUENCE [LARGE SCALE GENOMIC DNA]</scope>
    <source>
        <strain evidence="5 6">YIT 12062</strain>
    </source>
</reference>
<dbReference type="AlphaFoldDB" id="K0YJ54"/>
<dbReference type="NCBIfam" id="TIGR00072">
    <property type="entry name" value="hydrog_prot"/>
    <property type="match status" value="1"/>
</dbReference>
<keyword evidence="4" id="KW-0378">Hydrolase</keyword>
<evidence type="ECO:0000256" key="3">
    <source>
        <dbReference type="ARBA" id="ARBA00022750"/>
    </source>
</evidence>
<dbReference type="GO" id="GO:0004190">
    <property type="term" value="F:aspartic-type endopeptidase activity"/>
    <property type="evidence" value="ECO:0007669"/>
    <property type="project" value="UniProtKB-KW"/>
</dbReference>
<protein>
    <submittedName>
        <fullName evidence="5">Hydrogenase maturation protease</fullName>
    </submittedName>
</protein>
<organism evidence="5 6">
    <name type="scientific">Slackia piriformis YIT 12062</name>
    <dbReference type="NCBI Taxonomy" id="742818"/>
    <lineage>
        <taxon>Bacteria</taxon>
        <taxon>Bacillati</taxon>
        <taxon>Actinomycetota</taxon>
        <taxon>Coriobacteriia</taxon>
        <taxon>Eggerthellales</taxon>
        <taxon>Eggerthellaceae</taxon>
        <taxon>Slackia</taxon>
    </lineage>
</organism>
<keyword evidence="2 5" id="KW-0645">Protease</keyword>
<dbReference type="InterPro" id="IPR023430">
    <property type="entry name" value="Pept_HybD-like_dom_sf"/>
</dbReference>
<dbReference type="PRINTS" id="PR00446">
    <property type="entry name" value="HYDRGNUPTAKE"/>
</dbReference>
<evidence type="ECO:0000256" key="4">
    <source>
        <dbReference type="ARBA" id="ARBA00022801"/>
    </source>
</evidence>
<dbReference type="EMBL" id="ADMD01000007">
    <property type="protein sequence ID" value="EJZ83481.1"/>
    <property type="molecule type" value="Genomic_DNA"/>
</dbReference>
<evidence type="ECO:0000256" key="1">
    <source>
        <dbReference type="ARBA" id="ARBA00006814"/>
    </source>
</evidence>
<sequence length="204" mass="21724">MKIAVLCVGNRLMLDDGAGPAVYDELNERYLLPENVALFDAGCMSMDLLPVVRDYDFVIAVDAVDVPDAKPGTVYRFAPDEIGGHGIMQSLHDLRLIDLIQAATLLGYECDGMCFGVQVENMSPATLTEGLTPDVFAALPLLVDCVLAQLIDLGVEVRNADGTVFVPPTEGGNVEGAPCGDTSMVDDVALRAIGEEAGHVEENR</sequence>
<dbReference type="Pfam" id="PF01750">
    <property type="entry name" value="HycI"/>
    <property type="match status" value="1"/>
</dbReference>
<gene>
    <name evidence="5" type="ORF">HMPREF9451_00986</name>
</gene>
<keyword evidence="3" id="KW-0064">Aspartyl protease</keyword>
<comment type="similarity">
    <text evidence="1">Belongs to the peptidase A31 family.</text>
</comment>
<dbReference type="InterPro" id="IPR000671">
    <property type="entry name" value="Peptidase_A31"/>
</dbReference>
<accession>K0YJ54</accession>